<dbReference type="AlphaFoldDB" id="A0A4C1XIL9"/>
<reference evidence="2 3" key="1">
    <citation type="journal article" date="2019" name="Commun. Biol.">
        <title>The bagworm genome reveals a unique fibroin gene that provides high tensile strength.</title>
        <authorList>
            <person name="Kono N."/>
            <person name="Nakamura H."/>
            <person name="Ohtoshi R."/>
            <person name="Tomita M."/>
            <person name="Numata K."/>
            <person name="Arakawa K."/>
        </authorList>
    </citation>
    <scope>NUCLEOTIDE SEQUENCE [LARGE SCALE GENOMIC DNA]</scope>
</reference>
<comment type="caution">
    <text evidence="2">The sequence shown here is derived from an EMBL/GenBank/DDBJ whole genome shotgun (WGS) entry which is preliminary data.</text>
</comment>
<accession>A0A4C1XIL9</accession>
<evidence type="ECO:0000259" key="1">
    <source>
        <dbReference type="Pfam" id="PF07530"/>
    </source>
</evidence>
<proteinExistence type="predicted"/>
<dbReference type="InterPro" id="IPR006579">
    <property type="entry name" value="Pre_C2HC_dom"/>
</dbReference>
<dbReference type="Proteomes" id="UP000299102">
    <property type="component" value="Unassembled WGS sequence"/>
</dbReference>
<evidence type="ECO:0000313" key="3">
    <source>
        <dbReference type="Proteomes" id="UP000299102"/>
    </source>
</evidence>
<dbReference type="EMBL" id="BGZK01000865">
    <property type="protein sequence ID" value="GBP63268.1"/>
    <property type="molecule type" value="Genomic_DNA"/>
</dbReference>
<protein>
    <recommendedName>
        <fullName evidence="1">Pre-C2HC domain-containing protein</fullName>
    </recommendedName>
</protein>
<dbReference type="Pfam" id="PF07530">
    <property type="entry name" value="PRE_C2HC"/>
    <property type="match status" value="1"/>
</dbReference>
<keyword evidence="3" id="KW-1185">Reference proteome</keyword>
<sequence length="207" mass="23627">MKAAYRIYSLKEEREFRVVPKGVPKEFSLEDVKTDLLAQKIPVRAVRRVTNRNCEPLDLVLVSADPSTKGNRKAIFFNIKTVCSLSGIKNPHKKAHQDSVITVKFMVTVLRIVLEKHAALSIWATMDQQRALETKKETACSLVFFVTRLTTRPTTWDVRTLPKNTRFHIRIAKLKITLRTIRPCCKSSARTGSLKKYFIRQCSSGPP</sequence>
<name>A0A4C1XIL9_EUMVA</name>
<evidence type="ECO:0000313" key="2">
    <source>
        <dbReference type="EMBL" id="GBP63268.1"/>
    </source>
</evidence>
<dbReference type="OrthoDB" id="8123886at2759"/>
<gene>
    <name evidence="2" type="ORF">EVAR_89058_1</name>
</gene>
<feature type="domain" description="Pre-C2HC" evidence="1">
    <location>
        <begin position="31"/>
        <end position="88"/>
    </location>
</feature>
<organism evidence="2 3">
    <name type="scientific">Eumeta variegata</name>
    <name type="common">Bagworm moth</name>
    <name type="synonym">Eumeta japonica</name>
    <dbReference type="NCBI Taxonomy" id="151549"/>
    <lineage>
        <taxon>Eukaryota</taxon>
        <taxon>Metazoa</taxon>
        <taxon>Ecdysozoa</taxon>
        <taxon>Arthropoda</taxon>
        <taxon>Hexapoda</taxon>
        <taxon>Insecta</taxon>
        <taxon>Pterygota</taxon>
        <taxon>Neoptera</taxon>
        <taxon>Endopterygota</taxon>
        <taxon>Lepidoptera</taxon>
        <taxon>Glossata</taxon>
        <taxon>Ditrysia</taxon>
        <taxon>Tineoidea</taxon>
        <taxon>Psychidae</taxon>
        <taxon>Oiketicinae</taxon>
        <taxon>Eumeta</taxon>
    </lineage>
</organism>